<organism evidence="1 2">
    <name type="scientific">Neptunitalea lumnitzerae</name>
    <dbReference type="NCBI Taxonomy" id="2965509"/>
    <lineage>
        <taxon>Bacteria</taxon>
        <taxon>Pseudomonadati</taxon>
        <taxon>Bacteroidota</taxon>
        <taxon>Flavobacteriia</taxon>
        <taxon>Flavobacteriales</taxon>
        <taxon>Flavobacteriaceae</taxon>
        <taxon>Neptunitalea</taxon>
    </lineage>
</organism>
<proteinExistence type="predicted"/>
<comment type="caution">
    <text evidence="1">The sequence shown here is derived from an EMBL/GenBank/DDBJ whole genome shotgun (WGS) entry which is preliminary data.</text>
</comment>
<evidence type="ECO:0000313" key="1">
    <source>
        <dbReference type="EMBL" id="GLB50031.1"/>
    </source>
</evidence>
<dbReference type="EMBL" id="BRVO01000002">
    <property type="protein sequence ID" value="GLB50031.1"/>
    <property type="molecule type" value="Genomic_DNA"/>
</dbReference>
<dbReference type="Pfam" id="PF14060">
    <property type="entry name" value="DUF4252"/>
    <property type="match status" value="1"/>
</dbReference>
<name>A0ABQ5MKU9_9FLAO</name>
<reference evidence="1" key="1">
    <citation type="submission" date="2022-07" db="EMBL/GenBank/DDBJ databases">
        <title>Taxonomy of Novel Oxalotrophic and Methylotrophic Bacteria.</title>
        <authorList>
            <person name="Sahin N."/>
            <person name="Tani A."/>
        </authorList>
    </citation>
    <scope>NUCLEOTIDE SEQUENCE</scope>
    <source>
        <strain evidence="1">Y10</strain>
    </source>
</reference>
<evidence type="ECO:0008006" key="3">
    <source>
        <dbReference type="Google" id="ProtNLM"/>
    </source>
</evidence>
<sequence length="174" mass="19751">MLLVFSVSCDVKGGELQEYLVDKSAQPEFLSLDVATSIFDVSKTELTPEEKEIYKSLRKLNIVMLRANQPNFTEEKETVSDILKGEDFEELMSFNSNDMKGKLYYIGDEDSIDEVVIYGYNKEDGFALVRILGDNFKIENMGKLVQILQSSQVNGNPLKPLQDFFGEKKDSIPQ</sequence>
<gene>
    <name evidence="1" type="ORF">Y10_23990</name>
</gene>
<dbReference type="Proteomes" id="UP001143543">
    <property type="component" value="Unassembled WGS sequence"/>
</dbReference>
<keyword evidence="2" id="KW-1185">Reference proteome</keyword>
<dbReference type="InterPro" id="IPR025348">
    <property type="entry name" value="DUF4252"/>
</dbReference>
<protein>
    <recommendedName>
        <fullName evidence="3">DUF4252 domain-containing protein</fullName>
    </recommendedName>
</protein>
<accession>A0ABQ5MKU9</accession>
<evidence type="ECO:0000313" key="2">
    <source>
        <dbReference type="Proteomes" id="UP001143543"/>
    </source>
</evidence>